<comment type="cofactor">
    <cofactor evidence="1">
        <name>Mn(2+)</name>
        <dbReference type="ChEBI" id="CHEBI:29035"/>
    </cofactor>
</comment>
<evidence type="ECO:0000313" key="25">
    <source>
        <dbReference type="Proteomes" id="UP000054558"/>
    </source>
</evidence>
<dbReference type="SUPFAM" id="SSF57850">
    <property type="entry name" value="RING/U-box"/>
    <property type="match status" value="1"/>
</dbReference>
<dbReference type="GO" id="GO:0005886">
    <property type="term" value="C:plasma membrane"/>
    <property type="evidence" value="ECO:0007669"/>
    <property type="project" value="UniProtKB-SubCell"/>
</dbReference>
<dbReference type="AlphaFoldDB" id="A0A1Y1IPC3"/>
<dbReference type="InterPro" id="IPR013083">
    <property type="entry name" value="Znf_RING/FYVE/PHD"/>
</dbReference>
<comment type="pathway">
    <text evidence="3 21">Glycan metabolism; plant cellulose biosynthesis.</text>
</comment>
<dbReference type="InterPro" id="IPR005150">
    <property type="entry name" value="Cellulose_synth"/>
</dbReference>
<evidence type="ECO:0000256" key="13">
    <source>
        <dbReference type="ARBA" id="ARBA00022989"/>
    </source>
</evidence>
<evidence type="ECO:0000256" key="4">
    <source>
        <dbReference type="ARBA" id="ARBA00007548"/>
    </source>
</evidence>
<dbReference type="OrthoDB" id="72851at2759"/>
<feature type="binding site" evidence="19">
    <location>
        <position position="439"/>
    </location>
    <ligand>
        <name>UDP-alpha-D-glucose</name>
        <dbReference type="ChEBI" id="CHEBI:58885"/>
    </ligand>
</feature>
<feature type="transmembrane region" description="Helical" evidence="21">
    <location>
        <begin position="1053"/>
        <end position="1071"/>
    </location>
</feature>
<feature type="binding site" evidence="19">
    <location>
        <position position="403"/>
    </location>
    <ligand>
        <name>UDP-alpha-D-glucose</name>
        <dbReference type="ChEBI" id="CHEBI:58885"/>
    </ligand>
</feature>
<feature type="binding site" evidence="20">
    <location>
        <position position="606"/>
    </location>
    <ligand>
        <name>Mn(2+)</name>
        <dbReference type="ChEBI" id="CHEBI:29035"/>
    </ligand>
</feature>
<evidence type="ECO:0000256" key="3">
    <source>
        <dbReference type="ARBA" id="ARBA00004768"/>
    </source>
</evidence>
<gene>
    <name evidence="24" type="ORF">KFL_008890040</name>
</gene>
<feature type="transmembrane region" description="Helical" evidence="21">
    <location>
        <begin position="1017"/>
        <end position="1041"/>
    </location>
</feature>
<dbReference type="Gene3D" id="3.30.40.10">
    <property type="entry name" value="Zinc/RING finger domain, C3HC4 (zinc finger)"/>
    <property type="match status" value="1"/>
</dbReference>
<feature type="region of interest" description="Disordered" evidence="22">
    <location>
        <begin position="35"/>
        <end position="108"/>
    </location>
</feature>
<feature type="compositionally biased region" description="Basic and acidic residues" evidence="22">
    <location>
        <begin position="728"/>
        <end position="738"/>
    </location>
</feature>
<dbReference type="Pfam" id="PF03552">
    <property type="entry name" value="Cellulose_synt"/>
    <property type="match status" value="1"/>
</dbReference>
<feature type="binding site" evidence="20">
    <location>
        <position position="582"/>
    </location>
    <ligand>
        <name>Mn(2+)</name>
        <dbReference type="ChEBI" id="CHEBI:29035"/>
    </ligand>
</feature>
<evidence type="ECO:0000256" key="20">
    <source>
        <dbReference type="PIRSR" id="PIRSR605150-3"/>
    </source>
</evidence>
<comment type="caution">
    <text evidence="21">Lacks conserved residue(s) required for the propagation of feature annotation.</text>
</comment>
<keyword evidence="16 21" id="KW-0961">Cell wall biogenesis/degradation</keyword>
<feature type="active site" evidence="18">
    <location>
        <position position="818"/>
    </location>
</feature>
<evidence type="ECO:0000313" key="24">
    <source>
        <dbReference type="EMBL" id="GAQ91952.1"/>
    </source>
</evidence>
<dbReference type="InterPro" id="IPR029044">
    <property type="entry name" value="Nucleotide-diphossugar_trans"/>
</dbReference>
<feature type="active site" evidence="18">
    <location>
        <position position="439"/>
    </location>
</feature>
<keyword evidence="13 21" id="KW-1133">Transmembrane helix</keyword>
<evidence type="ECO:0000256" key="8">
    <source>
        <dbReference type="ARBA" id="ARBA00022692"/>
    </source>
</evidence>
<name>A0A1Y1IPC3_KLENI</name>
<keyword evidence="11 21" id="KW-0862">Zinc</keyword>
<evidence type="ECO:0000256" key="10">
    <source>
        <dbReference type="ARBA" id="ARBA00022771"/>
    </source>
</evidence>
<comment type="similarity">
    <text evidence="4 21">Belongs to the glycosyltransferase 2 family. Plant cellulose synthase subfamily.</text>
</comment>
<keyword evidence="5 21" id="KW-1003">Cell membrane</keyword>
<dbReference type="PANTHER" id="PTHR13301">
    <property type="entry name" value="X-BOX TRANSCRIPTION FACTOR-RELATED"/>
    <property type="match status" value="1"/>
</dbReference>
<evidence type="ECO:0000256" key="1">
    <source>
        <dbReference type="ARBA" id="ARBA00001936"/>
    </source>
</evidence>
<comment type="subcellular location">
    <subcellularLocation>
        <location evidence="2 21">Cell membrane</location>
        <topology evidence="2 21">Multi-pass membrane protein</topology>
    </subcellularLocation>
</comment>
<proteinExistence type="inferred from homology"/>
<evidence type="ECO:0000259" key="23">
    <source>
        <dbReference type="Pfam" id="PF14569"/>
    </source>
</evidence>
<evidence type="ECO:0000256" key="14">
    <source>
        <dbReference type="ARBA" id="ARBA00023136"/>
    </source>
</evidence>
<feature type="compositionally biased region" description="Basic and acidic residues" evidence="22">
    <location>
        <begin position="77"/>
        <end position="87"/>
    </location>
</feature>
<feature type="region of interest" description="Disordered" evidence="22">
    <location>
        <begin position="1"/>
        <end position="22"/>
    </location>
</feature>
<dbReference type="GO" id="GO:0071555">
    <property type="term" value="P:cell wall organization"/>
    <property type="evidence" value="ECO:0007669"/>
    <property type="project" value="UniProtKB-KW"/>
</dbReference>
<keyword evidence="12 21" id="KW-0135">Cellulose biosynthesis</keyword>
<evidence type="ECO:0000256" key="9">
    <source>
        <dbReference type="ARBA" id="ARBA00022723"/>
    </source>
</evidence>
<dbReference type="EC" id="2.4.1.12" evidence="21"/>
<evidence type="ECO:0000256" key="5">
    <source>
        <dbReference type="ARBA" id="ARBA00022475"/>
    </source>
</evidence>
<feature type="domain" description="Cellulose synthase RING-type zinc finger" evidence="23">
    <location>
        <begin position="141"/>
        <end position="206"/>
    </location>
</feature>
<evidence type="ECO:0000256" key="22">
    <source>
        <dbReference type="SAM" id="MobiDB-lite"/>
    </source>
</evidence>
<keyword evidence="25" id="KW-1185">Reference proteome</keyword>
<evidence type="ECO:0000256" key="16">
    <source>
        <dbReference type="ARBA" id="ARBA00023316"/>
    </source>
</evidence>
<feature type="compositionally biased region" description="Basic residues" evidence="22">
    <location>
        <begin position="718"/>
        <end position="727"/>
    </location>
</feature>
<reference evidence="24 25" key="1">
    <citation type="journal article" date="2014" name="Nat. Commun.">
        <title>Klebsormidium flaccidum genome reveals primary factors for plant terrestrial adaptation.</title>
        <authorList>
            <person name="Hori K."/>
            <person name="Maruyama F."/>
            <person name="Fujisawa T."/>
            <person name="Togashi T."/>
            <person name="Yamamoto N."/>
            <person name="Seo M."/>
            <person name="Sato S."/>
            <person name="Yamada T."/>
            <person name="Mori H."/>
            <person name="Tajima N."/>
            <person name="Moriyama T."/>
            <person name="Ikeuchi M."/>
            <person name="Watanabe M."/>
            <person name="Wada H."/>
            <person name="Kobayashi K."/>
            <person name="Saito M."/>
            <person name="Masuda T."/>
            <person name="Sasaki-Sekimoto Y."/>
            <person name="Mashiguchi K."/>
            <person name="Awai K."/>
            <person name="Shimojima M."/>
            <person name="Masuda S."/>
            <person name="Iwai M."/>
            <person name="Nobusawa T."/>
            <person name="Narise T."/>
            <person name="Kondo S."/>
            <person name="Saito H."/>
            <person name="Sato R."/>
            <person name="Murakawa M."/>
            <person name="Ihara Y."/>
            <person name="Oshima-Yamada Y."/>
            <person name="Ohtaka K."/>
            <person name="Satoh M."/>
            <person name="Sonobe K."/>
            <person name="Ishii M."/>
            <person name="Ohtani R."/>
            <person name="Kanamori-Sato M."/>
            <person name="Honoki R."/>
            <person name="Miyazaki D."/>
            <person name="Mochizuki H."/>
            <person name="Umetsu J."/>
            <person name="Higashi K."/>
            <person name="Shibata D."/>
            <person name="Kamiya Y."/>
            <person name="Sato N."/>
            <person name="Nakamura Y."/>
            <person name="Tabata S."/>
            <person name="Ida S."/>
            <person name="Kurokawa K."/>
            <person name="Ohta H."/>
        </authorList>
    </citation>
    <scope>NUCLEOTIDE SEQUENCE [LARGE SCALE GENOMIC DNA]</scope>
    <source>
        <strain evidence="24 25">NIES-2285</strain>
    </source>
</reference>
<dbReference type="InterPro" id="IPR027934">
    <property type="entry name" value="CES_Znf_RING"/>
</dbReference>
<dbReference type="Gene3D" id="3.90.550.10">
    <property type="entry name" value="Spore Coat Polysaccharide Biosynthesis Protein SpsA, Chain A"/>
    <property type="match status" value="1"/>
</dbReference>
<dbReference type="OMA" id="NGQVCEI"/>
<comment type="catalytic activity">
    <reaction evidence="17 21">
        <text>[(1-&gt;4)-beta-D-glucosyl](n) + UDP-alpha-D-glucose = [(1-&gt;4)-beta-D-glucosyl](n+1) + UDP + H(+)</text>
        <dbReference type="Rhea" id="RHEA:19929"/>
        <dbReference type="Rhea" id="RHEA-COMP:10033"/>
        <dbReference type="Rhea" id="RHEA-COMP:10034"/>
        <dbReference type="ChEBI" id="CHEBI:15378"/>
        <dbReference type="ChEBI" id="CHEBI:18246"/>
        <dbReference type="ChEBI" id="CHEBI:58223"/>
        <dbReference type="ChEBI" id="CHEBI:58885"/>
        <dbReference type="EC" id="2.4.1.12"/>
    </reaction>
</comment>
<dbReference type="STRING" id="105231.A0A1Y1IPC3"/>
<keyword evidence="9 21" id="KW-0479">Metal-binding</keyword>
<dbReference type="GO" id="GO:0016760">
    <property type="term" value="F:cellulose synthase (UDP-forming) activity"/>
    <property type="evidence" value="ECO:0007669"/>
    <property type="project" value="UniProtKB-EC"/>
</dbReference>
<dbReference type="UniPathway" id="UPA00695"/>
<evidence type="ECO:0000256" key="2">
    <source>
        <dbReference type="ARBA" id="ARBA00004651"/>
    </source>
</evidence>
<feature type="binding site" evidence="19">
    <location>
        <position position="581"/>
    </location>
    <ligand>
        <name>UDP-alpha-D-glucose</name>
        <dbReference type="ChEBI" id="CHEBI:58885"/>
    </ligand>
</feature>
<evidence type="ECO:0000256" key="11">
    <source>
        <dbReference type="ARBA" id="ARBA00022833"/>
    </source>
</evidence>
<comment type="cofactor">
    <cofactor evidence="21">
        <name>Zn(2+)</name>
        <dbReference type="ChEBI" id="CHEBI:29105"/>
    </cofactor>
    <text evidence="21">Binds 2 Zn(2+) ions per subunit.</text>
</comment>
<keyword evidence="7 21" id="KW-0808">Transferase</keyword>
<sequence>MENDDIHYHRGGVVGPSSQDALGVNGLISSSAEWREGELRATPTRGSREGELRTPPRHLIIPGHQRMDSSASEVSLEEGRDLHHDGGDLSMGIASSSSSGSSLENQLVTGSTMKKEFKIKVSPMRMHHYGSDSDLGERPLVCEICDTQVGLDLDGNEFVPCECAFPICRKCYEYIREHDGGNCPQCKERYKRMAGSPLMPWDMEDETASDGEDEDGFQQTPLLPRYGGNSLEGPPSVKLLKNESSGVHDSQVVVRVNAEDIEDPDELEKNYGMGSIVWTPALQRINSPGDEYAKVQGDEKAKSLSRKVPIKWRLLNPYRALVVVRFAVMLLFLTWRVRTPNNSAYWLWLTSVVCEIWFAVSWLFDQAQKWSPITRETYLDRLELKYDHMGEASELAGVDVFVSTADPEKEPPLVTANVILSVLAADYPTDKIACYLSDDGGALLTYEALHETSCFARHWVPFCKKFEIEPRAPEMYFGEKGDYLKGQIKQEFVKERRSMKRLYEEFKVRINALVAKAQNRPRDGWTMADGSPWPGNKRSDHESMIQVLLQPDGNFPDVQMNKLPWLVYVSREKRPKHNHNKKAGAMNALVRASGVITNAPYILNLDCDHYVNYAKAFKEAMCFMMDPIKGPGICYVQFPQRFDGIDTNDRYSNHNTVFYDINMKGLDSIQGPVYVGTGCCFRRQALYGYEPPAKARDALRDEEKQTGFFSWCCGPRKSKGANGKKGKKGDEDSVSGHELTDMQDLKPLKVNYEDLQKRFGKCGDFVSSTLETGLAPSADFSEPDRVLRNAIEVTAIDYEKGSMWGKDIGWIYGSITEDIVTGFVMHSRGWRSVYAMTKRPAFKGTAPINMADRLHQVLRWGLGSVEIFFSRHNPLWYGYRKGNRGLKGAQRLAYINTTVYPFTSIPLVVYCMLPALCLFFNQFVTPEISSTALVYFFVFFASIAATAIMEMRWSNVTFTDYWRNEQFWVIGGTSSHLAAVWQGLLKVIFRVDSKFTLTQKDLGDADDEFAELYVFRWTWLIVPPIAIVLVNLLGIAIGITRELAKTVPSWGDLFGKLAFSGWVLIHLYPFAKGLMGRRNRIPPYVWLVLGAMLIGLGIGYTTFFSVSGIADKSPSSATDPAAGGAYAGSAYANGLYYGP</sequence>
<dbReference type="EMBL" id="DF237838">
    <property type="protein sequence ID" value="GAQ91952.1"/>
    <property type="molecule type" value="Genomic_DNA"/>
</dbReference>
<evidence type="ECO:0000256" key="15">
    <source>
        <dbReference type="ARBA" id="ARBA00023211"/>
    </source>
</evidence>
<keyword evidence="14 21" id="KW-0472">Membrane</keyword>
<evidence type="ECO:0000256" key="18">
    <source>
        <dbReference type="PIRSR" id="PIRSR605150-1"/>
    </source>
</evidence>
<feature type="region of interest" description="Disordered" evidence="22">
    <location>
        <begin position="718"/>
        <end position="738"/>
    </location>
</feature>
<protein>
    <recommendedName>
        <fullName evidence="21">Cellulose synthase</fullName>
        <ecNumber evidence="21">2.4.1.12</ecNumber>
    </recommendedName>
</protein>
<feature type="compositionally biased region" description="Acidic residues" evidence="22">
    <location>
        <begin position="203"/>
        <end position="216"/>
    </location>
</feature>
<feature type="transmembrane region" description="Helical" evidence="21">
    <location>
        <begin position="932"/>
        <end position="949"/>
    </location>
</feature>
<keyword evidence="10 21" id="KW-0863">Zinc-finger</keyword>
<feature type="binding site" evidence="19">
    <location>
        <position position="410"/>
    </location>
    <ligand>
        <name>UDP-alpha-D-glucose</name>
        <dbReference type="ChEBI" id="CHEBI:58885"/>
    </ligand>
</feature>
<keyword evidence="15" id="KW-0464">Manganese</keyword>
<keyword evidence="6 21" id="KW-0328">Glycosyltransferase</keyword>
<dbReference type="Proteomes" id="UP000054558">
    <property type="component" value="Unassembled WGS sequence"/>
</dbReference>
<evidence type="ECO:0000256" key="6">
    <source>
        <dbReference type="ARBA" id="ARBA00022676"/>
    </source>
</evidence>
<organism evidence="24 25">
    <name type="scientific">Klebsormidium nitens</name>
    <name type="common">Green alga</name>
    <name type="synonym">Ulothrix nitens</name>
    <dbReference type="NCBI Taxonomy" id="105231"/>
    <lineage>
        <taxon>Eukaryota</taxon>
        <taxon>Viridiplantae</taxon>
        <taxon>Streptophyta</taxon>
        <taxon>Klebsormidiophyceae</taxon>
        <taxon>Klebsormidiales</taxon>
        <taxon>Klebsormidiaceae</taxon>
        <taxon>Klebsormidium</taxon>
    </lineage>
</organism>
<dbReference type="SMR" id="A0A1Y1IPC3"/>
<evidence type="ECO:0000256" key="7">
    <source>
        <dbReference type="ARBA" id="ARBA00022679"/>
    </source>
</evidence>
<feature type="transmembrane region" description="Helical" evidence="21">
    <location>
        <begin position="969"/>
        <end position="989"/>
    </location>
</feature>
<dbReference type="GO" id="GO:0030244">
    <property type="term" value="P:cellulose biosynthetic process"/>
    <property type="evidence" value="ECO:0007669"/>
    <property type="project" value="UniProtKB-KW"/>
</dbReference>
<feature type="transmembrane region" description="Helical" evidence="21">
    <location>
        <begin position="1083"/>
        <end position="1106"/>
    </location>
</feature>
<evidence type="ECO:0000256" key="17">
    <source>
        <dbReference type="ARBA" id="ARBA00048682"/>
    </source>
</evidence>
<evidence type="ECO:0000256" key="12">
    <source>
        <dbReference type="ARBA" id="ARBA00022916"/>
    </source>
</evidence>
<feature type="region of interest" description="Disordered" evidence="22">
    <location>
        <begin position="203"/>
        <end position="230"/>
    </location>
</feature>
<dbReference type="GO" id="GO:0008270">
    <property type="term" value="F:zinc ion binding"/>
    <property type="evidence" value="ECO:0007669"/>
    <property type="project" value="UniProtKB-KW"/>
</dbReference>
<dbReference type="Pfam" id="PF14569">
    <property type="entry name" value="zf-UDP"/>
    <property type="match status" value="1"/>
</dbReference>
<dbReference type="SUPFAM" id="SSF53448">
    <property type="entry name" value="Nucleotide-diphospho-sugar transferases"/>
    <property type="match status" value="1"/>
</dbReference>
<feature type="binding site" evidence="19">
    <location>
        <position position="409"/>
    </location>
    <ligand>
        <name>UDP-alpha-D-glucose</name>
        <dbReference type="ChEBI" id="CHEBI:58885"/>
    </ligand>
</feature>
<evidence type="ECO:0000256" key="19">
    <source>
        <dbReference type="PIRSR" id="PIRSR605150-2"/>
    </source>
</evidence>
<feature type="transmembrane region" description="Helical" evidence="21">
    <location>
        <begin position="899"/>
        <end position="920"/>
    </location>
</feature>
<accession>A0A1Y1IPC3</accession>
<evidence type="ECO:0000256" key="21">
    <source>
        <dbReference type="RuleBase" id="RU361116"/>
    </source>
</evidence>
<keyword evidence="8 21" id="KW-0812">Transmembrane</keyword>